<sequence>MRMVQLMLVILCTVVYCQASPLKLLSFNTRLTADELYTRSRFLKTVQTLKRLDADVLCLQEVWNDEHLFSLIEDLEWKFPFSYSFVHNVGGLLNEKLDLPNSKCSEKDGDRLLKCIKNNCLNSKDSEEFHSCYVNECNPFDLNLNEACRECTTLQIEACIKIMPQNVNKDRIMECLKQIKRPRGICSSRTIDTKANHGLLMLSNVPLNSQRRGIFTKDSLIARGFLEAKNNFGEKFVCTQMTTGRSSVYSETKTHFNNWYDLKESEVEQLVNMYSQSKQTYILGNFNVGPAMPSNGIKPYYSDLYKIMEDRGLENIIVREAGKCTLCANNELAKDDISNSYIVDGCILVNVDRCRLSNEVIFKENMLLNPRTRKHYPLSDHYATLSTFCDNLELFLTSSDDGSGSGGN</sequence>
<feature type="signal peptide" evidence="1">
    <location>
        <begin position="1"/>
        <end position="19"/>
    </location>
</feature>
<dbReference type="AlphaFoldDB" id="A0A7I8VY14"/>
<proteinExistence type="predicted"/>
<evidence type="ECO:0000256" key="1">
    <source>
        <dbReference type="SAM" id="SignalP"/>
    </source>
</evidence>
<dbReference type="Proteomes" id="UP000549394">
    <property type="component" value="Unassembled WGS sequence"/>
</dbReference>
<name>A0A7I8VY14_9ANNE</name>
<evidence type="ECO:0000313" key="3">
    <source>
        <dbReference type="Proteomes" id="UP000549394"/>
    </source>
</evidence>
<comment type="caution">
    <text evidence="2">The sequence shown here is derived from an EMBL/GenBank/DDBJ whole genome shotgun (WGS) entry which is preliminary data.</text>
</comment>
<organism evidence="2 3">
    <name type="scientific">Dimorphilus gyrociliatus</name>
    <dbReference type="NCBI Taxonomy" id="2664684"/>
    <lineage>
        <taxon>Eukaryota</taxon>
        <taxon>Metazoa</taxon>
        <taxon>Spiralia</taxon>
        <taxon>Lophotrochozoa</taxon>
        <taxon>Annelida</taxon>
        <taxon>Polychaeta</taxon>
        <taxon>Polychaeta incertae sedis</taxon>
        <taxon>Dinophilidae</taxon>
        <taxon>Dimorphilus</taxon>
    </lineage>
</organism>
<gene>
    <name evidence="2" type="ORF">DGYR_LOCUS9246</name>
</gene>
<dbReference type="EMBL" id="CAJFCJ010000014">
    <property type="protein sequence ID" value="CAD5121264.1"/>
    <property type="molecule type" value="Genomic_DNA"/>
</dbReference>
<dbReference type="SUPFAM" id="SSF56219">
    <property type="entry name" value="DNase I-like"/>
    <property type="match status" value="1"/>
</dbReference>
<keyword evidence="1" id="KW-0732">Signal</keyword>
<evidence type="ECO:0000313" key="2">
    <source>
        <dbReference type="EMBL" id="CAD5121264.1"/>
    </source>
</evidence>
<dbReference type="InterPro" id="IPR036691">
    <property type="entry name" value="Endo/exonu/phosph_ase_sf"/>
</dbReference>
<feature type="chain" id="PRO_5029486349" evidence="1">
    <location>
        <begin position="20"/>
        <end position="408"/>
    </location>
</feature>
<dbReference type="Gene3D" id="3.60.10.10">
    <property type="entry name" value="Endonuclease/exonuclease/phosphatase"/>
    <property type="match status" value="2"/>
</dbReference>
<keyword evidence="3" id="KW-1185">Reference proteome</keyword>
<protein>
    <submittedName>
        <fullName evidence="2">DgyrCDS9795</fullName>
    </submittedName>
</protein>
<reference evidence="2 3" key="1">
    <citation type="submission" date="2020-08" db="EMBL/GenBank/DDBJ databases">
        <authorList>
            <person name="Hejnol A."/>
        </authorList>
    </citation>
    <scope>NUCLEOTIDE SEQUENCE [LARGE SCALE GENOMIC DNA]</scope>
</reference>
<accession>A0A7I8VY14</accession>
<dbReference type="OrthoDB" id="6128907at2759"/>